<sequence>MRSLEQIITEMADYNVDPSNIDQEIKILEEELLTYQMQTEAADENQLS</sequence>
<reference evidence="1 2" key="1">
    <citation type="submission" date="2024-09" db="EMBL/GenBank/DDBJ databases">
        <authorList>
            <person name="Makale K.P.P."/>
            <person name="Makhzoum A."/>
            <person name="Rantong G."/>
            <person name="Rahube T.O."/>
        </authorList>
    </citation>
    <scope>NUCLEOTIDE SEQUENCE [LARGE SCALE GENOMIC DNA]</scope>
    <source>
        <strain evidence="1 2">KM_D13</strain>
    </source>
</reference>
<organism evidence="1 2">
    <name type="scientific">Paenibacillus oleatilyticus</name>
    <dbReference type="NCBI Taxonomy" id="2594886"/>
    <lineage>
        <taxon>Bacteria</taxon>
        <taxon>Bacillati</taxon>
        <taxon>Bacillota</taxon>
        <taxon>Bacilli</taxon>
        <taxon>Bacillales</taxon>
        <taxon>Paenibacillaceae</taxon>
        <taxon>Paenibacillus</taxon>
    </lineage>
</organism>
<dbReference type="RefSeq" id="WP_373949524.1">
    <property type="nucleotide sequence ID" value="NZ_JBHDLN010000003.1"/>
</dbReference>
<dbReference type="EMBL" id="JBHDLN010000003">
    <property type="protein sequence ID" value="MFB0841842.1"/>
    <property type="molecule type" value="Genomic_DNA"/>
</dbReference>
<evidence type="ECO:0000313" key="2">
    <source>
        <dbReference type="Proteomes" id="UP001575622"/>
    </source>
</evidence>
<name>A0ABV4UXB3_9BACL</name>
<dbReference type="Proteomes" id="UP001575622">
    <property type="component" value="Unassembled WGS sequence"/>
</dbReference>
<proteinExistence type="predicted"/>
<evidence type="ECO:0000313" key="1">
    <source>
        <dbReference type="EMBL" id="MFB0841842.1"/>
    </source>
</evidence>
<keyword evidence="2" id="KW-1185">Reference proteome</keyword>
<accession>A0ABV4UXB3</accession>
<comment type="caution">
    <text evidence="1">The sequence shown here is derived from an EMBL/GenBank/DDBJ whole genome shotgun (WGS) entry which is preliminary data.</text>
</comment>
<gene>
    <name evidence="1" type="ORF">ACEU3E_06655</name>
</gene>
<protein>
    <submittedName>
        <fullName evidence="1">Uncharacterized protein</fullName>
    </submittedName>
</protein>